<feature type="non-terminal residue" evidence="3">
    <location>
        <position position="60"/>
    </location>
</feature>
<dbReference type="EMBL" id="CAJOBI010224431">
    <property type="protein sequence ID" value="CAF5049481.1"/>
    <property type="molecule type" value="Genomic_DNA"/>
</dbReference>
<comment type="caution">
    <text evidence="3">The sequence shown here is derived from an EMBL/GenBank/DDBJ whole genome shotgun (WGS) entry which is preliminary data.</text>
</comment>
<sequence length="60" mass="6348">DDPRASLPDYVFTDQAVAAAAAAAAASDINNQENGNASQNDIEHQMDLTNKTLNNTIDQS</sequence>
<reference evidence="3" key="1">
    <citation type="submission" date="2021-02" db="EMBL/GenBank/DDBJ databases">
        <authorList>
            <person name="Nowell W R."/>
        </authorList>
    </citation>
    <scope>NUCLEOTIDE SEQUENCE</scope>
</reference>
<accession>A0A8S3ECN8</accession>
<dbReference type="Proteomes" id="UP000681720">
    <property type="component" value="Unassembled WGS sequence"/>
</dbReference>
<evidence type="ECO:0000313" key="4">
    <source>
        <dbReference type="Proteomes" id="UP000681720"/>
    </source>
</evidence>
<proteinExistence type="predicted"/>
<dbReference type="Proteomes" id="UP000676336">
    <property type="component" value="Unassembled WGS sequence"/>
</dbReference>
<dbReference type="EMBL" id="CAJOBH010165230">
    <property type="protein sequence ID" value="CAF4892739.1"/>
    <property type="molecule type" value="Genomic_DNA"/>
</dbReference>
<evidence type="ECO:0000313" key="1">
    <source>
        <dbReference type="EMBL" id="CAF4892739.1"/>
    </source>
</evidence>
<feature type="non-terminal residue" evidence="3">
    <location>
        <position position="1"/>
    </location>
</feature>
<dbReference type="Proteomes" id="UP000681967">
    <property type="component" value="Unassembled WGS sequence"/>
</dbReference>
<dbReference type="EMBL" id="CAJOBJ010235297">
    <property type="protein sequence ID" value="CAF5063900.1"/>
    <property type="molecule type" value="Genomic_DNA"/>
</dbReference>
<dbReference type="AlphaFoldDB" id="A0A8S3ECN8"/>
<gene>
    <name evidence="1" type="ORF">BYL167_LOCUS51826</name>
    <name evidence="3" type="ORF">GIL414_LOCUS60697</name>
    <name evidence="2" type="ORF">SMN809_LOCUS59113</name>
</gene>
<name>A0A8S3ECN8_9BILA</name>
<organism evidence="3 4">
    <name type="scientific">Rotaria magnacalcarata</name>
    <dbReference type="NCBI Taxonomy" id="392030"/>
    <lineage>
        <taxon>Eukaryota</taxon>
        <taxon>Metazoa</taxon>
        <taxon>Spiralia</taxon>
        <taxon>Gnathifera</taxon>
        <taxon>Rotifera</taxon>
        <taxon>Eurotatoria</taxon>
        <taxon>Bdelloidea</taxon>
        <taxon>Philodinida</taxon>
        <taxon>Philodinidae</taxon>
        <taxon>Rotaria</taxon>
    </lineage>
</organism>
<evidence type="ECO:0000313" key="2">
    <source>
        <dbReference type="EMBL" id="CAF5049481.1"/>
    </source>
</evidence>
<protein>
    <submittedName>
        <fullName evidence="3">Uncharacterized protein</fullName>
    </submittedName>
</protein>
<evidence type="ECO:0000313" key="3">
    <source>
        <dbReference type="EMBL" id="CAF5063900.1"/>
    </source>
</evidence>